<dbReference type="AlphaFoldDB" id="A0A9W9IRN9"/>
<name>A0A9W9IRN9_9EURO</name>
<feature type="region of interest" description="Disordered" evidence="1">
    <location>
        <begin position="17"/>
        <end position="64"/>
    </location>
</feature>
<comment type="caution">
    <text evidence="2">The sequence shown here is derived from an EMBL/GenBank/DDBJ whole genome shotgun (WGS) entry which is preliminary data.</text>
</comment>
<keyword evidence="2" id="KW-0378">Hydrolase</keyword>
<sequence>MESLLSQRDARVAELEQQMKAQQAAHEEMAKQKEQLEKVVTDMEEREKTAEAERQRSRSSDEDAAQEIFTYTPSSDYASVKAMIQTDFGPRSADSVALYGSRYVCSCRKKQISPCERKIGWNRAGSLQQRSGKGSAGWLDIPMALEVRSGSTCRKTEPLTDLNPVQSTSVSERCPELTDKIARWGLAQLDFFALGPHKSFFVRWDGDGWSCAGPTDFECDIKKFALKIKAMAFGAGNSYVLSYGSAWNPGGLNYRCVLKGYYPDLEQFIEKNKSMEIQAIALDPLSQTDYILIWTSHHGYGSERIRCFCSSPGISAQIYNWWNDTAGLRE</sequence>
<dbReference type="GO" id="GO:0016787">
    <property type="term" value="F:hydrolase activity"/>
    <property type="evidence" value="ECO:0007669"/>
    <property type="project" value="UniProtKB-KW"/>
</dbReference>
<gene>
    <name evidence="2" type="ORF">N7492_001470</name>
</gene>
<protein>
    <submittedName>
        <fullName evidence="2">P-loop containing nucleoside triphosphate hydrolase protein</fullName>
    </submittedName>
</protein>
<dbReference type="EMBL" id="JAPQKO010000001">
    <property type="protein sequence ID" value="KAJ5183854.1"/>
    <property type="molecule type" value="Genomic_DNA"/>
</dbReference>
<evidence type="ECO:0000313" key="2">
    <source>
        <dbReference type="EMBL" id="KAJ5183854.1"/>
    </source>
</evidence>
<dbReference type="OrthoDB" id="8954335at2759"/>
<proteinExistence type="predicted"/>
<organism evidence="2 3">
    <name type="scientific">Penicillium capsulatum</name>
    <dbReference type="NCBI Taxonomy" id="69766"/>
    <lineage>
        <taxon>Eukaryota</taxon>
        <taxon>Fungi</taxon>
        <taxon>Dikarya</taxon>
        <taxon>Ascomycota</taxon>
        <taxon>Pezizomycotina</taxon>
        <taxon>Eurotiomycetes</taxon>
        <taxon>Eurotiomycetidae</taxon>
        <taxon>Eurotiales</taxon>
        <taxon>Aspergillaceae</taxon>
        <taxon>Penicillium</taxon>
    </lineage>
</organism>
<feature type="compositionally biased region" description="Basic and acidic residues" evidence="1">
    <location>
        <begin position="25"/>
        <end position="61"/>
    </location>
</feature>
<reference evidence="2" key="2">
    <citation type="journal article" date="2023" name="IMA Fungus">
        <title>Comparative genomic study of the Penicillium genus elucidates a diverse pangenome and 15 lateral gene transfer events.</title>
        <authorList>
            <person name="Petersen C."/>
            <person name="Sorensen T."/>
            <person name="Nielsen M.R."/>
            <person name="Sondergaard T.E."/>
            <person name="Sorensen J.L."/>
            <person name="Fitzpatrick D.A."/>
            <person name="Frisvad J.C."/>
            <person name="Nielsen K.L."/>
        </authorList>
    </citation>
    <scope>NUCLEOTIDE SEQUENCE</scope>
    <source>
        <strain evidence="2">IBT 21917</strain>
    </source>
</reference>
<keyword evidence="3" id="KW-1185">Reference proteome</keyword>
<evidence type="ECO:0000313" key="3">
    <source>
        <dbReference type="Proteomes" id="UP001146351"/>
    </source>
</evidence>
<reference evidence="2" key="1">
    <citation type="submission" date="2022-11" db="EMBL/GenBank/DDBJ databases">
        <authorList>
            <person name="Petersen C."/>
        </authorList>
    </citation>
    <scope>NUCLEOTIDE SEQUENCE</scope>
    <source>
        <strain evidence="2">IBT 21917</strain>
    </source>
</reference>
<dbReference type="Proteomes" id="UP001146351">
    <property type="component" value="Unassembled WGS sequence"/>
</dbReference>
<accession>A0A9W9IRN9</accession>
<evidence type="ECO:0000256" key="1">
    <source>
        <dbReference type="SAM" id="MobiDB-lite"/>
    </source>
</evidence>